<protein>
    <recommendedName>
        <fullName evidence="4">Beta-lactamase-inhibitor-like, PepSY-like</fullName>
    </recommendedName>
</protein>
<proteinExistence type="predicted"/>
<name>A0A1M5D5R6_9BACT</name>
<reference evidence="2 3" key="1">
    <citation type="submission" date="2016-11" db="EMBL/GenBank/DDBJ databases">
        <authorList>
            <person name="Jaros S."/>
            <person name="Januszkiewicz K."/>
            <person name="Wedrychowicz H."/>
        </authorList>
    </citation>
    <scope>NUCLEOTIDE SEQUENCE [LARGE SCALE GENOMIC DNA]</scope>
    <source>
        <strain evidence="2 3">DSM 26897</strain>
    </source>
</reference>
<organism evidence="2 3">
    <name type="scientific">Cnuella takakiae</name>
    <dbReference type="NCBI Taxonomy" id="1302690"/>
    <lineage>
        <taxon>Bacteria</taxon>
        <taxon>Pseudomonadati</taxon>
        <taxon>Bacteroidota</taxon>
        <taxon>Chitinophagia</taxon>
        <taxon>Chitinophagales</taxon>
        <taxon>Chitinophagaceae</taxon>
        <taxon>Cnuella</taxon>
    </lineage>
</organism>
<dbReference type="Proteomes" id="UP000184368">
    <property type="component" value="Unassembled WGS sequence"/>
</dbReference>
<dbReference type="RefSeq" id="WP_073044200.1">
    <property type="nucleotide sequence ID" value="NZ_FQUO01000010.1"/>
</dbReference>
<evidence type="ECO:0000256" key="1">
    <source>
        <dbReference type="SAM" id="SignalP"/>
    </source>
</evidence>
<keyword evidence="3" id="KW-1185">Reference proteome</keyword>
<keyword evidence="1" id="KW-0732">Signal</keyword>
<feature type="signal peptide" evidence="1">
    <location>
        <begin position="1"/>
        <end position="21"/>
    </location>
</feature>
<gene>
    <name evidence="2" type="ORF">SAMN05444008_11084</name>
</gene>
<dbReference type="SUPFAM" id="SSF160574">
    <property type="entry name" value="BT0923-like"/>
    <property type="match status" value="1"/>
</dbReference>
<evidence type="ECO:0000313" key="3">
    <source>
        <dbReference type="Proteomes" id="UP000184368"/>
    </source>
</evidence>
<evidence type="ECO:0000313" key="2">
    <source>
        <dbReference type="EMBL" id="SHF62205.1"/>
    </source>
</evidence>
<accession>A0A1M5D5R6</accession>
<dbReference type="Gene3D" id="3.10.450.360">
    <property type="match status" value="1"/>
</dbReference>
<sequence>MKPLFILMTVVSSFFATASHANNEVVSPHAVRSFNRSFAGAREVQWSQEADLYKVSFQVSGQHANAFYDSNGHLVVITRNISPLQLPVVLLATVKNDYSKQWISDLIEVSDDSGTYYYITLEDGSQKVILKSEGSSRWVRHQRIEK</sequence>
<dbReference type="AlphaFoldDB" id="A0A1M5D5R6"/>
<dbReference type="EMBL" id="FQUO01000010">
    <property type="protein sequence ID" value="SHF62205.1"/>
    <property type="molecule type" value="Genomic_DNA"/>
</dbReference>
<dbReference type="OrthoDB" id="674838at2"/>
<feature type="chain" id="PRO_5013019488" description="Beta-lactamase-inhibitor-like, PepSY-like" evidence="1">
    <location>
        <begin position="22"/>
        <end position="146"/>
    </location>
</feature>
<evidence type="ECO:0008006" key="4">
    <source>
        <dbReference type="Google" id="ProtNLM"/>
    </source>
</evidence>